<dbReference type="CDD" id="cd06260">
    <property type="entry name" value="DUF820-like"/>
    <property type="match status" value="1"/>
</dbReference>
<dbReference type="PANTHER" id="PTHR35400">
    <property type="entry name" value="SLR1083 PROTEIN"/>
    <property type="match status" value="1"/>
</dbReference>
<name>A0A543FMG3_9PSEU</name>
<keyword evidence="2" id="KW-0255">Endonuclease</keyword>
<organism evidence="2 3">
    <name type="scientific">Pseudonocardia cypriaca</name>
    <dbReference type="NCBI Taxonomy" id="882449"/>
    <lineage>
        <taxon>Bacteria</taxon>
        <taxon>Bacillati</taxon>
        <taxon>Actinomycetota</taxon>
        <taxon>Actinomycetes</taxon>
        <taxon>Pseudonocardiales</taxon>
        <taxon>Pseudonocardiaceae</taxon>
        <taxon>Pseudonocardia</taxon>
    </lineage>
</organism>
<feature type="domain" description="Putative restriction endonuclease" evidence="1">
    <location>
        <begin position="13"/>
        <end position="173"/>
    </location>
</feature>
<accession>A0A543FMG3</accession>
<dbReference type="InterPro" id="IPR008538">
    <property type="entry name" value="Uma2"/>
</dbReference>
<evidence type="ECO:0000259" key="1">
    <source>
        <dbReference type="Pfam" id="PF05685"/>
    </source>
</evidence>
<dbReference type="InterPro" id="IPR011335">
    <property type="entry name" value="Restrct_endonuc-II-like"/>
</dbReference>
<dbReference type="InterPro" id="IPR012296">
    <property type="entry name" value="Nuclease_put_TT1808"/>
</dbReference>
<dbReference type="Gene3D" id="3.90.1570.10">
    <property type="entry name" value="tt1808, chain A"/>
    <property type="match status" value="1"/>
</dbReference>
<proteinExistence type="predicted"/>
<reference evidence="2 3" key="1">
    <citation type="submission" date="2019-06" db="EMBL/GenBank/DDBJ databases">
        <title>Sequencing the genomes of 1000 actinobacteria strains.</title>
        <authorList>
            <person name="Klenk H.-P."/>
        </authorList>
    </citation>
    <scope>NUCLEOTIDE SEQUENCE [LARGE SCALE GENOMIC DNA]</scope>
    <source>
        <strain evidence="2 3">DSM 45511</strain>
    </source>
</reference>
<dbReference type="EMBL" id="VFPH01000003">
    <property type="protein sequence ID" value="TQM35045.1"/>
    <property type="molecule type" value="Genomic_DNA"/>
</dbReference>
<dbReference type="PANTHER" id="PTHR35400:SF3">
    <property type="entry name" value="SLL1072 PROTEIN"/>
    <property type="match status" value="1"/>
</dbReference>
<keyword evidence="3" id="KW-1185">Reference proteome</keyword>
<evidence type="ECO:0000313" key="2">
    <source>
        <dbReference type="EMBL" id="TQM35045.1"/>
    </source>
</evidence>
<dbReference type="GO" id="GO:0004519">
    <property type="term" value="F:endonuclease activity"/>
    <property type="evidence" value="ECO:0007669"/>
    <property type="project" value="UniProtKB-KW"/>
</dbReference>
<dbReference type="SUPFAM" id="SSF52980">
    <property type="entry name" value="Restriction endonuclease-like"/>
    <property type="match status" value="1"/>
</dbReference>
<sequence length="192" mass="21246">MALPIPRELMTLDEWDALPEDNSAHYELQEGVLVVSPKPARKHQRAFVRLASQMERQLPPDWEVLPDFEVVVQAEGPATVRAPDLVMVPTEGPDKHVPASEVLLAVEIISPGSRKIDTHMKPFEYADAGIGHYWVVDLDPPAPSITVYGLGAPDDGYVESQTATGELIVVEPFEMRIDIGALIERRPHRSEG</sequence>
<protein>
    <submittedName>
        <fullName evidence="2">Uma2 family endonuclease</fullName>
    </submittedName>
</protein>
<dbReference type="AlphaFoldDB" id="A0A543FMG3"/>
<keyword evidence="2" id="KW-0378">Hydrolase</keyword>
<gene>
    <name evidence="2" type="ORF">FB388_6471</name>
</gene>
<comment type="caution">
    <text evidence="2">The sequence shown here is derived from an EMBL/GenBank/DDBJ whole genome shotgun (WGS) entry which is preliminary data.</text>
</comment>
<dbReference type="Pfam" id="PF05685">
    <property type="entry name" value="Uma2"/>
    <property type="match status" value="1"/>
</dbReference>
<dbReference type="Proteomes" id="UP000319818">
    <property type="component" value="Unassembled WGS sequence"/>
</dbReference>
<evidence type="ECO:0000313" key="3">
    <source>
        <dbReference type="Proteomes" id="UP000319818"/>
    </source>
</evidence>
<dbReference type="RefSeq" id="WP_211362390.1">
    <property type="nucleotide sequence ID" value="NZ_VFPH01000003.1"/>
</dbReference>
<keyword evidence="2" id="KW-0540">Nuclease</keyword>